<keyword evidence="4" id="KW-1185">Reference proteome</keyword>
<dbReference type="PROSITE" id="PS01320">
    <property type="entry name" value="UPF0067"/>
    <property type="match status" value="1"/>
</dbReference>
<dbReference type="InterPro" id="IPR029016">
    <property type="entry name" value="GAF-like_dom_sf"/>
</dbReference>
<dbReference type="SMART" id="SM00065">
    <property type="entry name" value="GAF"/>
    <property type="match status" value="1"/>
</dbReference>
<dbReference type="GeneID" id="84904945"/>
<dbReference type="InterPro" id="IPR003018">
    <property type="entry name" value="GAF"/>
</dbReference>
<feature type="domain" description="GAF" evidence="2">
    <location>
        <begin position="21"/>
        <end position="161"/>
    </location>
</feature>
<dbReference type="InterPro" id="IPR000614">
    <property type="entry name" value="FRMsr_CS"/>
</dbReference>
<proteinExistence type="inferred from homology"/>
<accession>A0ABR5Q068</accession>
<evidence type="ECO:0000259" key="2">
    <source>
        <dbReference type="SMART" id="SM00065"/>
    </source>
</evidence>
<dbReference type="Pfam" id="PF13185">
    <property type="entry name" value="GAF_2"/>
    <property type="match status" value="1"/>
</dbReference>
<organism evidence="3 4">
    <name type="scientific">Lancefieldella rimae</name>
    <dbReference type="NCBI Taxonomy" id="1383"/>
    <lineage>
        <taxon>Bacteria</taxon>
        <taxon>Bacillati</taxon>
        <taxon>Actinomycetota</taxon>
        <taxon>Coriobacteriia</taxon>
        <taxon>Coriobacteriales</taxon>
        <taxon>Atopobiaceae</taxon>
        <taxon>Lancefieldella</taxon>
    </lineage>
</organism>
<dbReference type="RefSeq" id="WP_003150078.1">
    <property type="nucleotide sequence ID" value="NZ_JQCP01000004.1"/>
</dbReference>
<reference evidence="3 4" key="1">
    <citation type="journal article" date="2015" name="Genome Announc.">
        <title>Expanding the biotechnology potential of lactobacilli through comparative genomics of 213 strains and associated genera.</title>
        <authorList>
            <person name="Sun Z."/>
            <person name="Harris H.M."/>
            <person name="McCann A."/>
            <person name="Guo C."/>
            <person name="Argimon S."/>
            <person name="Zhang W."/>
            <person name="Yang X."/>
            <person name="Jeffery I.B."/>
            <person name="Cooney J.C."/>
            <person name="Kagawa T.F."/>
            <person name="Liu W."/>
            <person name="Song Y."/>
            <person name="Salvetti E."/>
            <person name="Wrobel A."/>
            <person name="Rasinkangas P."/>
            <person name="Parkhill J."/>
            <person name="Rea M.C."/>
            <person name="O'Sullivan O."/>
            <person name="Ritari J."/>
            <person name="Douillard F.P."/>
            <person name="Paul Ross R."/>
            <person name="Yang R."/>
            <person name="Briner A.E."/>
            <person name="Felis G.E."/>
            <person name="de Vos W.M."/>
            <person name="Barrangou R."/>
            <person name="Klaenhammer T.R."/>
            <person name="Caufield P.W."/>
            <person name="Cui Y."/>
            <person name="Zhang H."/>
            <person name="O'Toole P.W."/>
        </authorList>
    </citation>
    <scope>NUCLEOTIDE SEQUENCE [LARGE SCALE GENOMIC DNA]</scope>
    <source>
        <strain evidence="3 4">DSM 7090</strain>
    </source>
</reference>
<dbReference type="PANTHER" id="PTHR21021">
    <property type="entry name" value="GAF/PUTATIVE CYTOSKELETAL PROTEIN"/>
    <property type="match status" value="1"/>
</dbReference>
<comment type="caution">
    <text evidence="3">The sequence shown here is derived from an EMBL/GenBank/DDBJ whole genome shotgun (WGS) entry which is preliminary data.</text>
</comment>
<evidence type="ECO:0000256" key="1">
    <source>
        <dbReference type="ARBA" id="ARBA00038454"/>
    </source>
</evidence>
<dbReference type="SUPFAM" id="SSF55781">
    <property type="entry name" value="GAF domain-like"/>
    <property type="match status" value="1"/>
</dbReference>
<name>A0ABR5Q068_9ACTN</name>
<dbReference type="Proteomes" id="UP000051927">
    <property type="component" value="Unassembled WGS sequence"/>
</dbReference>
<gene>
    <name evidence="3" type="ORF">IV60_GL001466</name>
</gene>
<dbReference type="Gene3D" id="3.30.450.40">
    <property type="match status" value="1"/>
</dbReference>
<dbReference type="InterPro" id="IPR051330">
    <property type="entry name" value="Phosphatase_reg/MetRdx"/>
</dbReference>
<evidence type="ECO:0000313" key="4">
    <source>
        <dbReference type="Proteomes" id="UP000051927"/>
    </source>
</evidence>
<evidence type="ECO:0000313" key="3">
    <source>
        <dbReference type="EMBL" id="KRO01594.1"/>
    </source>
</evidence>
<dbReference type="PANTHER" id="PTHR21021:SF15">
    <property type="entry name" value="FREE METHIONINE-R-SULFOXIDE REDUCTASE"/>
    <property type="match status" value="1"/>
</dbReference>
<comment type="similarity">
    <text evidence="1">Belongs to the free Met sulfoxide reductase family.</text>
</comment>
<protein>
    <submittedName>
        <fullName evidence="3">GAF domain protein</fullName>
    </submittedName>
</protein>
<sequence>MPDYTLLAQQIEELAEIDAHWLPVLANTAALLWGALEDINWAGFYLMDSDTGSDGVPELRLGPFQGNVACVRIPFGKGVCGTAAETEKSQLVEDVHKFPGHIACDAASNSEVVVPLKVKGSVVGVLDIDSPTRGRFGEEDLLGLEAVARKIEQVVEFEQSTKR</sequence>
<dbReference type="EMBL" id="JQCP01000004">
    <property type="protein sequence ID" value="KRO01594.1"/>
    <property type="molecule type" value="Genomic_DNA"/>
</dbReference>